<dbReference type="PANTHER" id="PTHR43316:SF3">
    <property type="entry name" value="HALOACID DEHALOGENASE, TYPE II (AFU_ORTHOLOGUE AFUA_2G07750)-RELATED"/>
    <property type="match status" value="1"/>
</dbReference>
<dbReference type="Pfam" id="PF00702">
    <property type="entry name" value="Hydrolase"/>
    <property type="match status" value="1"/>
</dbReference>
<dbReference type="PRINTS" id="PR00413">
    <property type="entry name" value="HADHALOGNASE"/>
</dbReference>
<dbReference type="PANTHER" id="PTHR43316">
    <property type="entry name" value="HYDROLASE, HALOACID DELAHOGENASE-RELATED"/>
    <property type="match status" value="1"/>
</dbReference>
<dbReference type="Gene3D" id="3.40.50.1000">
    <property type="entry name" value="HAD superfamily/HAD-like"/>
    <property type="match status" value="1"/>
</dbReference>
<dbReference type="InterPro" id="IPR036412">
    <property type="entry name" value="HAD-like_sf"/>
</dbReference>
<sequence length="239" mass="26699">MVTFQTIATETLREETEVLAFDLYDTLLDRESTLVPALGDVLSERGSEYDPDVFLRRYLAMHFRDSLIDSLVPGPHTPFKEISRRALAYRLEELGLDVPDETVRAVVRRWKEFEPYPEVDEALSRLSERYALVGHSNGDPDMLAAVRGNFETELDAVVSVAEAGAYKPHRASYDLVRERLDVAPHQVAFVTAHTFDLVGAKAIGNRGVFLNRHGNPFGGWPHRPDLVVDGPAELAAELG</sequence>
<dbReference type="InterPro" id="IPR006439">
    <property type="entry name" value="HAD-SF_hydro_IA"/>
</dbReference>
<evidence type="ECO:0000256" key="1">
    <source>
        <dbReference type="ARBA" id="ARBA00008106"/>
    </source>
</evidence>
<dbReference type="RefSeq" id="WP_179266952.1">
    <property type="nucleotide sequence ID" value="NZ_CP058579.1"/>
</dbReference>
<organism evidence="3 4">
    <name type="scientific">Halorarum salinum</name>
    <dbReference type="NCBI Taxonomy" id="2743089"/>
    <lineage>
        <taxon>Archaea</taxon>
        <taxon>Methanobacteriati</taxon>
        <taxon>Methanobacteriota</taxon>
        <taxon>Stenosarchaea group</taxon>
        <taxon>Halobacteria</taxon>
        <taxon>Halobacteriales</taxon>
        <taxon>Haloferacaceae</taxon>
        <taxon>Halorarum</taxon>
    </lineage>
</organism>
<dbReference type="KEGG" id="halu:HUG12_00795"/>
<dbReference type="SFLD" id="SFLDS00003">
    <property type="entry name" value="Haloacid_Dehalogenase"/>
    <property type="match status" value="1"/>
</dbReference>
<keyword evidence="4" id="KW-1185">Reference proteome</keyword>
<keyword evidence="2" id="KW-0378">Hydrolase</keyword>
<dbReference type="OrthoDB" id="318024at2157"/>
<dbReference type="Gene3D" id="1.10.150.240">
    <property type="entry name" value="Putative phosphatase, domain 2"/>
    <property type="match status" value="1"/>
</dbReference>
<dbReference type="EMBL" id="CP058579">
    <property type="protein sequence ID" value="QLG60366.1"/>
    <property type="molecule type" value="Genomic_DNA"/>
</dbReference>
<dbReference type="InterPro" id="IPR023214">
    <property type="entry name" value="HAD_sf"/>
</dbReference>
<dbReference type="AlphaFoldDB" id="A0A7D5L7Y1"/>
<dbReference type="InterPro" id="IPR006328">
    <property type="entry name" value="2-HAD"/>
</dbReference>
<proteinExistence type="inferred from homology"/>
<dbReference type="GeneID" id="56035952"/>
<dbReference type="NCBIfam" id="TIGR01493">
    <property type="entry name" value="HAD-SF-IA-v2"/>
    <property type="match status" value="1"/>
</dbReference>
<dbReference type="SUPFAM" id="SSF56784">
    <property type="entry name" value="HAD-like"/>
    <property type="match status" value="1"/>
</dbReference>
<reference evidence="3 4" key="1">
    <citation type="submission" date="2020-06" db="EMBL/GenBank/DDBJ databases">
        <title>NJ-3-1, isolated from saline soil.</title>
        <authorList>
            <person name="Cui H.L."/>
            <person name="Shi X."/>
        </authorList>
    </citation>
    <scope>NUCLEOTIDE SEQUENCE [LARGE SCALE GENOMIC DNA]</scope>
    <source>
        <strain evidence="3 4">NJ-3-1</strain>
    </source>
</reference>
<evidence type="ECO:0000313" key="3">
    <source>
        <dbReference type="EMBL" id="QLG60366.1"/>
    </source>
</evidence>
<gene>
    <name evidence="3" type="ORF">HUG12_00795</name>
</gene>
<dbReference type="Proteomes" id="UP000509626">
    <property type="component" value="Chromosome"/>
</dbReference>
<dbReference type="InterPro" id="IPR051540">
    <property type="entry name" value="S-2-haloacid_dehalogenase"/>
</dbReference>
<protein>
    <submittedName>
        <fullName evidence="3">Haloacid dehalogenase type II</fullName>
    </submittedName>
</protein>
<name>A0A7D5L7Y1_9EURY</name>
<dbReference type="GO" id="GO:0019120">
    <property type="term" value="F:hydrolase activity, acting on acid halide bonds, in C-halide compounds"/>
    <property type="evidence" value="ECO:0007669"/>
    <property type="project" value="InterPro"/>
</dbReference>
<dbReference type="SFLD" id="SFLDG01129">
    <property type="entry name" value="C1.5:_HAD__Beta-PGM__Phosphata"/>
    <property type="match status" value="1"/>
</dbReference>
<dbReference type="InterPro" id="IPR023198">
    <property type="entry name" value="PGP-like_dom2"/>
</dbReference>
<accession>A0A7D5L7Y1</accession>
<evidence type="ECO:0000313" key="4">
    <source>
        <dbReference type="Proteomes" id="UP000509626"/>
    </source>
</evidence>
<comment type="similarity">
    <text evidence="1">Belongs to the HAD-like hydrolase superfamily. S-2-haloalkanoic acid dehalogenase family.</text>
</comment>
<dbReference type="NCBIfam" id="TIGR01428">
    <property type="entry name" value="HAD_type_II"/>
    <property type="match status" value="1"/>
</dbReference>
<evidence type="ECO:0000256" key="2">
    <source>
        <dbReference type="ARBA" id="ARBA00022801"/>
    </source>
</evidence>